<dbReference type="AlphaFoldDB" id="A0AAN8VL35"/>
<protein>
    <submittedName>
        <fullName evidence="1">Uncharacterized protein</fullName>
    </submittedName>
</protein>
<gene>
    <name evidence="1" type="ORF">RJ641_005768</name>
</gene>
<evidence type="ECO:0000313" key="2">
    <source>
        <dbReference type="Proteomes" id="UP001370490"/>
    </source>
</evidence>
<dbReference type="Proteomes" id="UP001370490">
    <property type="component" value="Unassembled WGS sequence"/>
</dbReference>
<sequence>MAKEWQKAASLKTKGTVHQRTESRINTGIGASSAANMGHFVVYTADGSCCSILLSFLKFEIFRATENVRRGVWLAA</sequence>
<name>A0AAN8VL35_9MAGN</name>
<keyword evidence="2" id="KW-1185">Reference proteome</keyword>
<evidence type="ECO:0000313" key="1">
    <source>
        <dbReference type="EMBL" id="KAK6929563.1"/>
    </source>
</evidence>
<proteinExistence type="predicted"/>
<comment type="caution">
    <text evidence="1">The sequence shown here is derived from an EMBL/GenBank/DDBJ whole genome shotgun (WGS) entry which is preliminary data.</text>
</comment>
<dbReference type="EMBL" id="JBAMMX010000013">
    <property type="protein sequence ID" value="KAK6929563.1"/>
    <property type="molecule type" value="Genomic_DNA"/>
</dbReference>
<reference evidence="1 2" key="1">
    <citation type="submission" date="2023-12" db="EMBL/GenBank/DDBJ databases">
        <title>A high-quality genome assembly for Dillenia turbinata (Dilleniales).</title>
        <authorList>
            <person name="Chanderbali A."/>
        </authorList>
    </citation>
    <scope>NUCLEOTIDE SEQUENCE [LARGE SCALE GENOMIC DNA]</scope>
    <source>
        <strain evidence="1">LSX21</strain>
        <tissue evidence="1">Leaf</tissue>
    </source>
</reference>
<organism evidence="1 2">
    <name type="scientific">Dillenia turbinata</name>
    <dbReference type="NCBI Taxonomy" id="194707"/>
    <lineage>
        <taxon>Eukaryota</taxon>
        <taxon>Viridiplantae</taxon>
        <taxon>Streptophyta</taxon>
        <taxon>Embryophyta</taxon>
        <taxon>Tracheophyta</taxon>
        <taxon>Spermatophyta</taxon>
        <taxon>Magnoliopsida</taxon>
        <taxon>eudicotyledons</taxon>
        <taxon>Gunneridae</taxon>
        <taxon>Pentapetalae</taxon>
        <taxon>Dilleniales</taxon>
        <taxon>Dilleniaceae</taxon>
        <taxon>Dillenia</taxon>
    </lineage>
</organism>
<accession>A0AAN8VL35</accession>